<keyword evidence="3" id="KW-1185">Reference proteome</keyword>
<evidence type="ECO:0000259" key="1">
    <source>
        <dbReference type="Pfam" id="PF01370"/>
    </source>
</evidence>
<dbReference type="InterPro" id="IPR036291">
    <property type="entry name" value="NAD(P)-bd_dom_sf"/>
</dbReference>
<reference evidence="2 3" key="1">
    <citation type="submission" date="2015-12" db="EMBL/GenBank/DDBJ databases">
        <title>Draft genome sequnece of Fervidicola ferrireducens strain Y170.</title>
        <authorList>
            <person name="Patel B.K."/>
        </authorList>
    </citation>
    <scope>NUCLEOTIDE SEQUENCE [LARGE SCALE GENOMIC DNA]</scope>
    <source>
        <strain evidence="2 3">Y170</strain>
    </source>
</reference>
<accession>A0A140LCR4</accession>
<dbReference type="AlphaFoldDB" id="A0A140LCR4"/>
<sequence length="50" mass="5383">MKHALVTGGAGFIGNHLVYRLLQPEGVTNAHASIYKTLSPLGYCHKAAIY</sequence>
<organism evidence="2 3">
    <name type="scientific">Fervidicola ferrireducens</name>
    <dbReference type="NCBI Taxonomy" id="520764"/>
    <lineage>
        <taxon>Bacteria</taxon>
        <taxon>Bacillati</taxon>
        <taxon>Bacillota</taxon>
        <taxon>Clostridia</taxon>
        <taxon>Thermosediminibacterales</taxon>
        <taxon>Thermosediminibacteraceae</taxon>
        <taxon>Fervidicola</taxon>
    </lineage>
</organism>
<protein>
    <recommendedName>
        <fullName evidence="1">NAD-dependent epimerase/dehydratase domain-containing protein</fullName>
    </recommendedName>
</protein>
<dbReference type="InterPro" id="IPR001509">
    <property type="entry name" value="Epimerase_deHydtase"/>
</dbReference>
<dbReference type="STRING" id="520764.AN618_04050"/>
<gene>
    <name evidence="2" type="ORF">AN618_04050</name>
</gene>
<proteinExistence type="predicted"/>
<comment type="caution">
    <text evidence="2">The sequence shown here is derived from an EMBL/GenBank/DDBJ whole genome shotgun (WGS) entry which is preliminary data.</text>
</comment>
<evidence type="ECO:0000313" key="3">
    <source>
        <dbReference type="Proteomes" id="UP000070427"/>
    </source>
</evidence>
<feature type="domain" description="NAD-dependent epimerase/dehydratase" evidence="1">
    <location>
        <begin position="4"/>
        <end position="25"/>
    </location>
</feature>
<dbReference type="SUPFAM" id="SSF51735">
    <property type="entry name" value="NAD(P)-binding Rossmann-fold domains"/>
    <property type="match status" value="1"/>
</dbReference>
<dbReference type="Proteomes" id="UP000070427">
    <property type="component" value="Unassembled WGS sequence"/>
</dbReference>
<dbReference type="InParanoid" id="A0A140LCR4"/>
<dbReference type="EMBL" id="LOED01000003">
    <property type="protein sequence ID" value="KXG78339.1"/>
    <property type="molecule type" value="Genomic_DNA"/>
</dbReference>
<evidence type="ECO:0000313" key="2">
    <source>
        <dbReference type="EMBL" id="KXG78339.1"/>
    </source>
</evidence>
<dbReference type="Gene3D" id="3.40.50.720">
    <property type="entry name" value="NAD(P)-binding Rossmann-like Domain"/>
    <property type="match status" value="1"/>
</dbReference>
<name>A0A140LCR4_9FIRM</name>
<dbReference type="Pfam" id="PF01370">
    <property type="entry name" value="Epimerase"/>
    <property type="match status" value="1"/>
</dbReference>